<organism evidence="1">
    <name type="scientific">marine sediment metagenome</name>
    <dbReference type="NCBI Taxonomy" id="412755"/>
    <lineage>
        <taxon>unclassified sequences</taxon>
        <taxon>metagenomes</taxon>
        <taxon>ecological metagenomes</taxon>
    </lineage>
</organism>
<gene>
    <name evidence="1" type="ORF">LCGC14_2787740</name>
</gene>
<proteinExistence type="predicted"/>
<name>A0A0F9B030_9ZZZZ</name>
<dbReference type="EMBL" id="LAZR01051972">
    <property type="protein sequence ID" value="KKK83999.1"/>
    <property type="molecule type" value="Genomic_DNA"/>
</dbReference>
<accession>A0A0F9B030</accession>
<sequence>MTTKLQLCPTYRVKQLKKADKTVSRDKRWDTGMISLVIYRYVDSLIVRQLKSNNNNDHLNAFSALPNLVCDTIFM</sequence>
<dbReference type="AlphaFoldDB" id="A0A0F9B030"/>
<protein>
    <submittedName>
        <fullName evidence="1">Uncharacterized protein</fullName>
    </submittedName>
</protein>
<reference evidence="1" key="1">
    <citation type="journal article" date="2015" name="Nature">
        <title>Complex archaea that bridge the gap between prokaryotes and eukaryotes.</title>
        <authorList>
            <person name="Spang A."/>
            <person name="Saw J.H."/>
            <person name="Jorgensen S.L."/>
            <person name="Zaremba-Niedzwiedzka K."/>
            <person name="Martijn J."/>
            <person name="Lind A.E."/>
            <person name="van Eijk R."/>
            <person name="Schleper C."/>
            <person name="Guy L."/>
            <person name="Ettema T.J."/>
        </authorList>
    </citation>
    <scope>NUCLEOTIDE SEQUENCE</scope>
</reference>
<evidence type="ECO:0000313" key="1">
    <source>
        <dbReference type="EMBL" id="KKK83999.1"/>
    </source>
</evidence>
<comment type="caution">
    <text evidence="1">The sequence shown here is derived from an EMBL/GenBank/DDBJ whole genome shotgun (WGS) entry which is preliminary data.</text>
</comment>